<dbReference type="EC" id="2.4.-.-" evidence="4"/>
<keyword evidence="1 4" id="KW-0328">Glycosyltransferase</keyword>
<dbReference type="RefSeq" id="WP_118145891.1">
    <property type="nucleotide sequence ID" value="NZ_CACRUT010000016.1"/>
</dbReference>
<reference evidence="4" key="1">
    <citation type="submission" date="2019-11" db="EMBL/GenBank/DDBJ databases">
        <authorList>
            <person name="Feng L."/>
        </authorList>
    </citation>
    <scope>NUCLEOTIDE SEQUENCE</scope>
    <source>
        <strain evidence="4">PclaraLFYP37</strain>
    </source>
</reference>
<sequence length="367" mass="42959">MAPLISVIVPVYKAEDTLRNCVDSILKQTNRDFELLLIDDGSPDSCREICDTYAAKDARVRVWHKENGGVSTARNLGLEVACGEWIAFVDADDSVDEGFFDVLKEGLGYDLVIGGYKTLPKGEIYYNFEGDFKDDTMGDFIARHLWNGYVWGKFYKTSILREHRIMFRTDLVVYEDLLFNLDYILQCNSIKLVPSCLYLYMDPPGKMIQEKYALLPDEIRKIYALVDDRLERLAHKFHCWRPAFIFDFIEHYPLERILRQGSDDELYHLYVEVKGNVDRSVFYNDRIASPILRFISCIKKEYIVRRHRVRGRLLAKALSSLYGRELLRVKYSSFSKKFQAILITYRLFGLLDVYFAIRSLVNRFRKV</sequence>
<evidence type="ECO:0000259" key="3">
    <source>
        <dbReference type="Pfam" id="PF00535"/>
    </source>
</evidence>
<dbReference type="AlphaFoldDB" id="A0A6N3ER20"/>
<protein>
    <submittedName>
        <fullName evidence="4">Putative glycosyltransferase EpsJ</fullName>
        <ecNumber evidence="4">2.4.-.-</ecNumber>
    </submittedName>
</protein>
<dbReference type="SUPFAM" id="SSF53448">
    <property type="entry name" value="Nucleotide-diphospho-sugar transferases"/>
    <property type="match status" value="1"/>
</dbReference>
<proteinExistence type="predicted"/>
<dbReference type="EMBL" id="CACRUT010000016">
    <property type="protein sequence ID" value="VYU42138.1"/>
    <property type="molecule type" value="Genomic_DNA"/>
</dbReference>
<dbReference type="Gene3D" id="3.90.550.10">
    <property type="entry name" value="Spore Coat Polysaccharide Biosynthesis Protein SpsA, Chain A"/>
    <property type="match status" value="1"/>
</dbReference>
<dbReference type="PANTHER" id="PTHR22916">
    <property type="entry name" value="GLYCOSYLTRANSFERASE"/>
    <property type="match status" value="1"/>
</dbReference>
<evidence type="ECO:0000313" key="4">
    <source>
        <dbReference type="EMBL" id="VYU42138.1"/>
    </source>
</evidence>
<dbReference type="InterPro" id="IPR029044">
    <property type="entry name" value="Nucleotide-diphossugar_trans"/>
</dbReference>
<accession>A0A6N3ER20</accession>
<keyword evidence="2 4" id="KW-0808">Transferase</keyword>
<dbReference type="CDD" id="cd00761">
    <property type="entry name" value="Glyco_tranf_GTA_type"/>
    <property type="match status" value="1"/>
</dbReference>
<dbReference type="PANTHER" id="PTHR22916:SF51">
    <property type="entry name" value="GLYCOSYLTRANSFERASE EPSH-RELATED"/>
    <property type="match status" value="1"/>
</dbReference>
<evidence type="ECO:0000256" key="2">
    <source>
        <dbReference type="ARBA" id="ARBA00022679"/>
    </source>
</evidence>
<dbReference type="GO" id="GO:0016758">
    <property type="term" value="F:hexosyltransferase activity"/>
    <property type="evidence" value="ECO:0007669"/>
    <property type="project" value="UniProtKB-ARBA"/>
</dbReference>
<dbReference type="Pfam" id="PF00535">
    <property type="entry name" value="Glycos_transf_2"/>
    <property type="match status" value="1"/>
</dbReference>
<organism evidence="4">
    <name type="scientific">Paraprevotella clara</name>
    <dbReference type="NCBI Taxonomy" id="454154"/>
    <lineage>
        <taxon>Bacteria</taxon>
        <taxon>Pseudomonadati</taxon>
        <taxon>Bacteroidota</taxon>
        <taxon>Bacteroidia</taxon>
        <taxon>Bacteroidales</taxon>
        <taxon>Prevotellaceae</taxon>
        <taxon>Paraprevotella</taxon>
    </lineage>
</organism>
<feature type="domain" description="Glycosyltransferase 2-like" evidence="3">
    <location>
        <begin position="6"/>
        <end position="102"/>
    </location>
</feature>
<evidence type="ECO:0000256" key="1">
    <source>
        <dbReference type="ARBA" id="ARBA00022676"/>
    </source>
</evidence>
<dbReference type="InterPro" id="IPR001173">
    <property type="entry name" value="Glyco_trans_2-like"/>
</dbReference>
<name>A0A6N3ER20_9BACT</name>
<gene>
    <name evidence="4" type="primary">epsJ_6</name>
    <name evidence="4" type="ORF">PCLFYP37_02834</name>
</gene>